<protein>
    <submittedName>
        <fullName evidence="5">Uncharacterized protein</fullName>
    </submittedName>
</protein>
<feature type="compositionally biased region" description="Polar residues" evidence="4">
    <location>
        <begin position="365"/>
        <end position="376"/>
    </location>
</feature>
<feature type="compositionally biased region" description="Low complexity" evidence="4">
    <location>
        <begin position="211"/>
        <end position="273"/>
    </location>
</feature>
<feature type="region of interest" description="Disordered" evidence="4">
    <location>
        <begin position="444"/>
        <end position="468"/>
    </location>
</feature>
<dbReference type="SMART" id="SM00248">
    <property type="entry name" value="ANK"/>
    <property type="match status" value="3"/>
</dbReference>
<feature type="compositionally biased region" description="Polar residues" evidence="4">
    <location>
        <begin position="445"/>
        <end position="468"/>
    </location>
</feature>
<feature type="region of interest" description="Disordered" evidence="4">
    <location>
        <begin position="342"/>
        <end position="406"/>
    </location>
</feature>
<evidence type="ECO:0000313" key="6">
    <source>
        <dbReference type="Proteomes" id="UP000054564"/>
    </source>
</evidence>
<reference evidence="6" key="1">
    <citation type="submission" date="2014-03" db="EMBL/GenBank/DDBJ databases">
        <title>The Genome Sequence of Puccinia striiformis f. sp. tritici PST-78.</title>
        <authorList>
            <consortium name="The Broad Institute Genome Sequencing Platform"/>
            <person name="Cuomo C."/>
            <person name="Hulbert S."/>
            <person name="Chen X."/>
            <person name="Walker B."/>
            <person name="Young S.K."/>
            <person name="Zeng Q."/>
            <person name="Gargeya S."/>
            <person name="Fitzgerald M."/>
            <person name="Haas B."/>
            <person name="Abouelleil A."/>
            <person name="Alvarado L."/>
            <person name="Arachchi H.M."/>
            <person name="Berlin A.M."/>
            <person name="Chapman S.B."/>
            <person name="Goldberg J."/>
            <person name="Griggs A."/>
            <person name="Gujja S."/>
            <person name="Hansen M."/>
            <person name="Howarth C."/>
            <person name="Imamovic A."/>
            <person name="Larimer J."/>
            <person name="McCowan C."/>
            <person name="Montmayeur A."/>
            <person name="Murphy C."/>
            <person name="Neiman D."/>
            <person name="Pearson M."/>
            <person name="Priest M."/>
            <person name="Roberts A."/>
            <person name="Saif S."/>
            <person name="Shea T."/>
            <person name="Sisk P."/>
            <person name="Sykes S."/>
            <person name="Wortman J."/>
            <person name="Nusbaum C."/>
            <person name="Birren B."/>
        </authorList>
    </citation>
    <scope>NUCLEOTIDE SEQUENCE [LARGE SCALE GENOMIC DNA]</scope>
    <source>
        <strain evidence="6">race PST-78</strain>
    </source>
</reference>
<dbReference type="OrthoDB" id="341259at2759"/>
<comment type="caution">
    <text evidence="5">The sequence shown here is derived from an EMBL/GenBank/DDBJ whole genome shotgun (WGS) entry which is preliminary data.</text>
</comment>
<dbReference type="PANTHER" id="PTHR24171">
    <property type="entry name" value="ANKYRIN REPEAT DOMAIN-CONTAINING PROTEIN 39-RELATED"/>
    <property type="match status" value="1"/>
</dbReference>
<evidence type="ECO:0000256" key="3">
    <source>
        <dbReference type="PROSITE-ProRule" id="PRU00023"/>
    </source>
</evidence>
<feature type="repeat" description="ANK" evidence="3">
    <location>
        <begin position="104"/>
        <end position="136"/>
    </location>
</feature>
<keyword evidence="6" id="KW-1185">Reference proteome</keyword>
<keyword evidence="1" id="KW-0677">Repeat</keyword>
<feature type="compositionally biased region" description="Low complexity" evidence="4">
    <location>
        <begin position="348"/>
        <end position="364"/>
    </location>
</feature>
<dbReference type="Proteomes" id="UP000054564">
    <property type="component" value="Unassembled WGS sequence"/>
</dbReference>
<sequence length="468" mass="49781">MENKLIRAIQNSNSTSIKKLSSASASSDLLLKIVASAATTDQEDQELSLDIIKLLITNSPTDNTPPRDTELNTVIHLAAADGLDHIISLYLEQYPFVLDWANSEGLTPLHIASQKGNQSTVQLLLDSHADLELTDNEGNTCLHYAAAWGHLKIVLLLIDRGTPFWAKNNATFTASDYAYSFSIQSALQESARAHFESKKQQRHRDRDKIVTTRQQQNTRLNNNSSSKSSSTSTSTPSITSATMIPKISTSPTTTMNTSTPISSTINLPSSTTSTPINISSPSLMISKSPTNSIVTARTVSYLISKDLEAIQDFRTRSTSLATTTTTPESHNTSRLLPLQLVSAGAGGPSSSSSASASSSSTSSSFTLRPRSSTGNLLSHDLGVRHRADSTDSENGVLVGGGGHGGSTIREGLSRLRYLKSGAGSVTTNTTAHVSAGLVSPLVETSLPSTNTHSNTVTSDHNIDNNTPT</sequence>
<dbReference type="SUPFAM" id="SSF48403">
    <property type="entry name" value="Ankyrin repeat"/>
    <property type="match status" value="1"/>
</dbReference>
<feature type="region of interest" description="Disordered" evidence="4">
    <location>
        <begin position="192"/>
        <end position="273"/>
    </location>
</feature>
<evidence type="ECO:0000256" key="4">
    <source>
        <dbReference type="SAM" id="MobiDB-lite"/>
    </source>
</evidence>
<evidence type="ECO:0000256" key="1">
    <source>
        <dbReference type="ARBA" id="ARBA00022737"/>
    </source>
</evidence>
<gene>
    <name evidence="5" type="ORF">PSTG_10459</name>
</gene>
<evidence type="ECO:0000256" key="2">
    <source>
        <dbReference type="ARBA" id="ARBA00023043"/>
    </source>
</evidence>
<dbReference type="AlphaFoldDB" id="A0A0L0VB11"/>
<evidence type="ECO:0000313" key="5">
    <source>
        <dbReference type="EMBL" id="KNE96194.1"/>
    </source>
</evidence>
<name>A0A0L0VB11_9BASI</name>
<dbReference type="PROSITE" id="PS50297">
    <property type="entry name" value="ANK_REP_REGION"/>
    <property type="match status" value="2"/>
</dbReference>
<proteinExistence type="predicted"/>
<feature type="compositionally biased region" description="Basic and acidic residues" evidence="4">
    <location>
        <begin position="192"/>
        <end position="210"/>
    </location>
</feature>
<accession>A0A0L0VB11</accession>
<feature type="repeat" description="ANK" evidence="3">
    <location>
        <begin position="137"/>
        <end position="169"/>
    </location>
</feature>
<organism evidence="5 6">
    <name type="scientific">Puccinia striiformis f. sp. tritici PST-78</name>
    <dbReference type="NCBI Taxonomy" id="1165861"/>
    <lineage>
        <taxon>Eukaryota</taxon>
        <taxon>Fungi</taxon>
        <taxon>Dikarya</taxon>
        <taxon>Basidiomycota</taxon>
        <taxon>Pucciniomycotina</taxon>
        <taxon>Pucciniomycetes</taxon>
        <taxon>Pucciniales</taxon>
        <taxon>Pucciniaceae</taxon>
        <taxon>Puccinia</taxon>
    </lineage>
</organism>
<dbReference type="Pfam" id="PF12796">
    <property type="entry name" value="Ank_2"/>
    <property type="match status" value="1"/>
</dbReference>
<dbReference type="InterPro" id="IPR002110">
    <property type="entry name" value="Ankyrin_rpt"/>
</dbReference>
<keyword evidence="2 3" id="KW-0040">ANK repeat</keyword>
<dbReference type="EMBL" id="AJIL01000085">
    <property type="protein sequence ID" value="KNE96194.1"/>
    <property type="molecule type" value="Genomic_DNA"/>
</dbReference>
<dbReference type="Gene3D" id="1.25.40.20">
    <property type="entry name" value="Ankyrin repeat-containing domain"/>
    <property type="match status" value="1"/>
</dbReference>
<dbReference type="STRING" id="1165861.A0A0L0VB11"/>
<dbReference type="InterPro" id="IPR036770">
    <property type="entry name" value="Ankyrin_rpt-contain_sf"/>
</dbReference>
<dbReference type="PROSITE" id="PS50088">
    <property type="entry name" value="ANK_REPEAT"/>
    <property type="match status" value="2"/>
</dbReference>